<protein>
    <submittedName>
        <fullName evidence="1">Uncharacterized protein</fullName>
    </submittedName>
</protein>
<sequence length="57" mass="7296">MMTWRNSQRSLYKLGYEYKYDNFNLYLWLYNQRGIYYIFGERYLTVSFPSERCLRER</sequence>
<dbReference type="EMBL" id="JAOWRF010000005">
    <property type="protein sequence ID" value="MCV3212065.1"/>
    <property type="molecule type" value="Genomic_DNA"/>
</dbReference>
<accession>A0ABT3ASM2</accession>
<keyword evidence="2" id="KW-1185">Reference proteome</keyword>
<dbReference type="RefSeq" id="WP_263743583.1">
    <property type="nucleotide sequence ID" value="NZ_JAOWRF010000005.1"/>
</dbReference>
<dbReference type="Proteomes" id="UP001526143">
    <property type="component" value="Unassembled WGS sequence"/>
</dbReference>
<name>A0ABT3ASM2_9CYAN</name>
<organism evidence="1 2">
    <name type="scientific">Plectonema radiosum NIES-515</name>
    <dbReference type="NCBI Taxonomy" id="2986073"/>
    <lineage>
        <taxon>Bacteria</taxon>
        <taxon>Bacillati</taxon>
        <taxon>Cyanobacteriota</taxon>
        <taxon>Cyanophyceae</taxon>
        <taxon>Oscillatoriophycideae</taxon>
        <taxon>Oscillatoriales</taxon>
        <taxon>Microcoleaceae</taxon>
        <taxon>Plectonema</taxon>
    </lineage>
</organism>
<evidence type="ECO:0000313" key="2">
    <source>
        <dbReference type="Proteomes" id="UP001526143"/>
    </source>
</evidence>
<proteinExistence type="predicted"/>
<comment type="caution">
    <text evidence="1">The sequence shown here is derived from an EMBL/GenBank/DDBJ whole genome shotgun (WGS) entry which is preliminary data.</text>
</comment>
<evidence type="ECO:0000313" key="1">
    <source>
        <dbReference type="EMBL" id="MCV3212065.1"/>
    </source>
</evidence>
<reference evidence="1 2" key="1">
    <citation type="submission" date="2022-10" db="EMBL/GenBank/DDBJ databases">
        <title>Identification of biosynthetic pathway for the production of the potent trypsin inhibitor radiosumin.</title>
        <authorList>
            <person name="Fewer D.P."/>
            <person name="Delbaje E."/>
            <person name="Ouyang X."/>
            <person name="Agostino P.D."/>
            <person name="Wahlsten M."/>
            <person name="Jokela J."/>
            <person name="Permi P."/>
            <person name="Haapaniemi E."/>
            <person name="Koistinen H."/>
        </authorList>
    </citation>
    <scope>NUCLEOTIDE SEQUENCE [LARGE SCALE GENOMIC DNA]</scope>
    <source>
        <strain evidence="1 2">NIES-515</strain>
    </source>
</reference>
<gene>
    <name evidence="1" type="ORF">OGM63_00750</name>
</gene>